<dbReference type="OrthoDB" id="9797740at2"/>
<feature type="domain" description="Major facilitator superfamily (MFS) profile" evidence="7">
    <location>
        <begin position="15"/>
        <end position="401"/>
    </location>
</feature>
<feature type="transmembrane region" description="Helical" evidence="6">
    <location>
        <begin position="141"/>
        <end position="162"/>
    </location>
</feature>
<dbReference type="PANTHER" id="PTHR23523:SF2">
    <property type="entry name" value="2-NITROIMIDAZOLE TRANSPORTER"/>
    <property type="match status" value="1"/>
</dbReference>
<evidence type="ECO:0000256" key="5">
    <source>
        <dbReference type="ARBA" id="ARBA00023136"/>
    </source>
</evidence>
<evidence type="ECO:0000256" key="1">
    <source>
        <dbReference type="ARBA" id="ARBA00004651"/>
    </source>
</evidence>
<dbReference type="InterPro" id="IPR052524">
    <property type="entry name" value="MFS_Cyanate_Porter"/>
</dbReference>
<dbReference type="InterPro" id="IPR011701">
    <property type="entry name" value="MFS"/>
</dbReference>
<keyword evidence="5 6" id="KW-0472">Membrane</keyword>
<dbReference type="PANTHER" id="PTHR23523">
    <property type="match status" value="1"/>
</dbReference>
<dbReference type="Proteomes" id="UP000440978">
    <property type="component" value="Unassembled WGS sequence"/>
</dbReference>
<dbReference type="Pfam" id="PF07690">
    <property type="entry name" value="MFS_1"/>
    <property type="match status" value="1"/>
</dbReference>
<dbReference type="GO" id="GO:0022857">
    <property type="term" value="F:transmembrane transporter activity"/>
    <property type="evidence" value="ECO:0007669"/>
    <property type="project" value="InterPro"/>
</dbReference>
<keyword evidence="3 6" id="KW-0812">Transmembrane</keyword>
<keyword evidence="9" id="KW-1185">Reference proteome</keyword>
<gene>
    <name evidence="8" type="ORF">GMB86_14630</name>
</gene>
<keyword evidence="2" id="KW-0813">Transport</keyword>
<feature type="transmembrane region" description="Helical" evidence="6">
    <location>
        <begin position="343"/>
        <end position="362"/>
    </location>
</feature>
<evidence type="ECO:0000313" key="9">
    <source>
        <dbReference type="Proteomes" id="UP000440978"/>
    </source>
</evidence>
<evidence type="ECO:0000256" key="3">
    <source>
        <dbReference type="ARBA" id="ARBA00022692"/>
    </source>
</evidence>
<feature type="transmembrane region" description="Helical" evidence="6">
    <location>
        <begin position="106"/>
        <end position="129"/>
    </location>
</feature>
<comment type="caution">
    <text evidence="8">The sequence shown here is derived from an EMBL/GenBank/DDBJ whole genome shotgun (WGS) entry which is preliminary data.</text>
</comment>
<sequence length="410" mass="44424">MIKGSADVASRAKSSFIIVTFIMACLNLRPSIVSVGPILKSINHTLGMSSSLSSLLTSIPVFCMGAFSPFAVKARQLFGNARAIWLSLFLIGLSTLLRLVTMSSAFLLLMALLVGIGIGLSGPLLSGFVKQHFPKHTSVMIGLYSVMMAMGAAISSGFTPSIQAAAHGSWRMALASWTILALIVLPIWWFVIARHEKKPLREEHHMDKSSKGLPLKSKRAWIFTLFFGVASTIFYTLMAWIAPILVDMGYSKNYAASTLTLFNLVQIPASLFMPILIKKLFSRLFWLLLGSFMEIAGLLILAFTSMSPVIAAVLMGLGVGGLFSLALFLPIDEVDDPDEANSWAAMTQSGGYIIASFGPFIIGSILDVTGSTHSALYALIIVGIILVAIQFIIVLTKKEEKKRSLLINIK</sequence>
<dbReference type="GO" id="GO:0005886">
    <property type="term" value="C:plasma membrane"/>
    <property type="evidence" value="ECO:0007669"/>
    <property type="project" value="UniProtKB-SubCell"/>
</dbReference>
<feature type="transmembrane region" description="Helical" evidence="6">
    <location>
        <begin position="174"/>
        <end position="192"/>
    </location>
</feature>
<evidence type="ECO:0000256" key="2">
    <source>
        <dbReference type="ARBA" id="ARBA00022448"/>
    </source>
</evidence>
<feature type="transmembrane region" description="Helical" evidence="6">
    <location>
        <begin position="284"/>
        <end position="303"/>
    </location>
</feature>
<dbReference type="Gene3D" id="1.20.1250.20">
    <property type="entry name" value="MFS general substrate transporter like domains"/>
    <property type="match status" value="1"/>
</dbReference>
<keyword evidence="4 6" id="KW-1133">Transmembrane helix</keyword>
<dbReference type="AlphaFoldDB" id="A0A6N8CSS3"/>
<dbReference type="PROSITE" id="PS50850">
    <property type="entry name" value="MFS"/>
    <property type="match status" value="1"/>
</dbReference>
<feature type="transmembrane region" description="Helical" evidence="6">
    <location>
        <begin position="254"/>
        <end position="277"/>
    </location>
</feature>
<feature type="transmembrane region" description="Helical" evidence="6">
    <location>
        <begin position="83"/>
        <end position="100"/>
    </location>
</feature>
<protein>
    <submittedName>
        <fullName evidence="8">MFS transporter</fullName>
    </submittedName>
</protein>
<dbReference type="SUPFAM" id="SSF103473">
    <property type="entry name" value="MFS general substrate transporter"/>
    <property type="match status" value="1"/>
</dbReference>
<feature type="transmembrane region" description="Helical" evidence="6">
    <location>
        <begin position="220"/>
        <end position="242"/>
    </location>
</feature>
<feature type="transmembrane region" description="Helical" evidence="6">
    <location>
        <begin position="52"/>
        <end position="71"/>
    </location>
</feature>
<reference evidence="8 9" key="1">
    <citation type="submission" date="2019-11" db="EMBL/GenBank/DDBJ databases">
        <title>Terrilactibacillus tamarindus sp. nov. BCM23-1 isolated from bark of Tamarindus indica.</title>
        <authorList>
            <person name="Kingkaew E."/>
            <person name="Tanasupawat S."/>
        </authorList>
    </citation>
    <scope>NUCLEOTIDE SEQUENCE [LARGE SCALE GENOMIC DNA]</scope>
    <source>
        <strain evidence="8 9">BCM23-1</strain>
    </source>
</reference>
<feature type="transmembrane region" description="Helical" evidence="6">
    <location>
        <begin position="12"/>
        <end position="32"/>
    </location>
</feature>
<name>A0A6N8CSS3_9BACI</name>
<accession>A0A6N8CSS3</accession>
<dbReference type="InterPro" id="IPR036259">
    <property type="entry name" value="MFS_trans_sf"/>
</dbReference>
<feature type="transmembrane region" description="Helical" evidence="6">
    <location>
        <begin position="374"/>
        <end position="395"/>
    </location>
</feature>
<evidence type="ECO:0000313" key="8">
    <source>
        <dbReference type="EMBL" id="MTT33232.1"/>
    </source>
</evidence>
<feature type="transmembrane region" description="Helical" evidence="6">
    <location>
        <begin position="309"/>
        <end position="331"/>
    </location>
</feature>
<organism evidence="8 9">
    <name type="scientific">Terrilactibacillus tamarindi</name>
    <dbReference type="NCBI Taxonomy" id="2599694"/>
    <lineage>
        <taxon>Bacteria</taxon>
        <taxon>Bacillati</taxon>
        <taxon>Bacillota</taxon>
        <taxon>Bacilli</taxon>
        <taxon>Bacillales</taxon>
        <taxon>Bacillaceae</taxon>
        <taxon>Terrilactibacillus</taxon>
    </lineage>
</organism>
<evidence type="ECO:0000259" key="7">
    <source>
        <dbReference type="PROSITE" id="PS50850"/>
    </source>
</evidence>
<dbReference type="InterPro" id="IPR020846">
    <property type="entry name" value="MFS_dom"/>
</dbReference>
<evidence type="ECO:0000256" key="4">
    <source>
        <dbReference type="ARBA" id="ARBA00022989"/>
    </source>
</evidence>
<comment type="subcellular location">
    <subcellularLocation>
        <location evidence="1">Cell membrane</location>
        <topology evidence="1">Multi-pass membrane protein</topology>
    </subcellularLocation>
</comment>
<evidence type="ECO:0000256" key="6">
    <source>
        <dbReference type="SAM" id="Phobius"/>
    </source>
</evidence>
<dbReference type="PROSITE" id="PS51257">
    <property type="entry name" value="PROKAR_LIPOPROTEIN"/>
    <property type="match status" value="1"/>
</dbReference>
<proteinExistence type="predicted"/>
<dbReference type="RefSeq" id="WP_155221162.1">
    <property type="nucleotide sequence ID" value="NZ_WNHB01000031.1"/>
</dbReference>
<dbReference type="EMBL" id="WNHB01000031">
    <property type="protein sequence ID" value="MTT33232.1"/>
    <property type="molecule type" value="Genomic_DNA"/>
</dbReference>